<comment type="catalytic activity">
    <reaction evidence="1">
        <text>ATP + protein L-histidine = ADP + protein N-phospho-L-histidine.</text>
        <dbReference type="EC" id="2.7.13.3"/>
    </reaction>
</comment>
<dbReference type="SUPFAM" id="SSF47384">
    <property type="entry name" value="Homodimeric domain of signal transducing histidine kinase"/>
    <property type="match status" value="1"/>
</dbReference>
<feature type="coiled-coil region" evidence="5">
    <location>
        <begin position="218"/>
        <end position="245"/>
    </location>
</feature>
<organism evidence="8 9">
    <name type="scientific">Methylocella tundrae</name>
    <dbReference type="NCBI Taxonomy" id="227605"/>
    <lineage>
        <taxon>Bacteria</taxon>
        <taxon>Pseudomonadati</taxon>
        <taxon>Pseudomonadota</taxon>
        <taxon>Alphaproteobacteria</taxon>
        <taxon>Hyphomicrobiales</taxon>
        <taxon>Beijerinckiaceae</taxon>
        <taxon>Methylocella</taxon>
    </lineage>
</organism>
<evidence type="ECO:0000313" key="9">
    <source>
        <dbReference type="Proteomes" id="UP000294360"/>
    </source>
</evidence>
<dbReference type="PRINTS" id="PR00344">
    <property type="entry name" value="BCTRLSENSOR"/>
</dbReference>
<dbReference type="Gene3D" id="1.10.287.130">
    <property type="match status" value="1"/>
</dbReference>
<evidence type="ECO:0000256" key="2">
    <source>
        <dbReference type="ARBA" id="ARBA00012438"/>
    </source>
</evidence>
<keyword evidence="3 4" id="KW-0597">Phosphoprotein</keyword>
<dbReference type="EMBL" id="LR536450">
    <property type="protein sequence ID" value="VFU09422.1"/>
    <property type="molecule type" value="Genomic_DNA"/>
</dbReference>
<dbReference type="InterPro" id="IPR036097">
    <property type="entry name" value="HisK_dim/P_sf"/>
</dbReference>
<evidence type="ECO:0000256" key="4">
    <source>
        <dbReference type="PROSITE-ProRule" id="PRU00169"/>
    </source>
</evidence>
<dbReference type="Gene3D" id="3.40.50.2300">
    <property type="match status" value="1"/>
</dbReference>
<dbReference type="SMART" id="SM00388">
    <property type="entry name" value="HisKA"/>
    <property type="match status" value="1"/>
</dbReference>
<dbReference type="InterPro" id="IPR005467">
    <property type="entry name" value="His_kinase_dom"/>
</dbReference>
<keyword evidence="5" id="KW-0175">Coiled coil</keyword>
<dbReference type="Proteomes" id="UP000294360">
    <property type="component" value="Chromosome"/>
</dbReference>
<feature type="modified residue" description="4-aspartylphosphate" evidence="4">
    <location>
        <position position="553"/>
    </location>
</feature>
<dbReference type="OrthoDB" id="9796100at2"/>
<evidence type="ECO:0000259" key="7">
    <source>
        <dbReference type="PROSITE" id="PS50110"/>
    </source>
</evidence>
<dbReference type="SMART" id="SM00448">
    <property type="entry name" value="REC"/>
    <property type="match status" value="1"/>
</dbReference>
<dbReference type="Pfam" id="PF02518">
    <property type="entry name" value="HATPase_c"/>
    <property type="match status" value="1"/>
</dbReference>
<dbReference type="InterPro" id="IPR004358">
    <property type="entry name" value="Sig_transdc_His_kin-like_C"/>
</dbReference>
<dbReference type="RefSeq" id="WP_134489787.1">
    <property type="nucleotide sequence ID" value="NZ_CP139089.1"/>
</dbReference>
<accession>A0A4U8Z211</accession>
<dbReference type="InterPro" id="IPR003594">
    <property type="entry name" value="HATPase_dom"/>
</dbReference>
<sequence length="622" mass="67795">MPTFLRKRSIVSLLIAFTLLLGVIVATVLINARQQHDQANVQRSLDIELRLAHVFSLVQDAETGQRGFLLTEKESYLLPYEAAVRELDAEFAALGARVSDNQHRVAALAALRVDVQEKLAELRKTIELVRDGRMEDALEEVRSDRGQALMRRAREAVQRMSAAEQQILVERQAYSAGAAALTRTGEILALLLAIALGALTIKDSQRLFAKIADANEALRVANTKVLEESQQKERLEQQLRQSQKLEAIGHLTGGIAHDFNNMLAVIISSLNLLKRRAERGEKDFLKFADSALDGAERAAMLTHRLLAFARQQPLSPQAVDCNKFVAGMSDLLRRTLGEMVKVETVLAGGLWRTFVDPSELESAVLNLAVNGRDAMPDGGRLTIETGNASLDDVYAAQHVGVPAGQYVLVTVTDTGVGMAPEVAAKAFDPFYTTKGIGKGTGLGLSQVFGFVKQSGGHVKIYSEPEQGTAIKIYLPRFFGDDTEPASSPAAAATVVPMGSPDIVVLVVEDEERMLRLASEAFHDLGYTALQADGPATALRIIAERPDISLLFTDVVMPEMSGRSLAEEALRQRPGLKVIYTTGFSRNAVIHNGVLDRDVNFLTKPFTLEQLARKVRAVLKGAE</sequence>
<dbReference type="Gene3D" id="3.30.565.10">
    <property type="entry name" value="Histidine kinase-like ATPase, C-terminal domain"/>
    <property type="match status" value="1"/>
</dbReference>
<dbReference type="Pfam" id="PF00072">
    <property type="entry name" value="Response_reg"/>
    <property type="match status" value="1"/>
</dbReference>
<evidence type="ECO:0000256" key="1">
    <source>
        <dbReference type="ARBA" id="ARBA00000085"/>
    </source>
</evidence>
<dbReference type="InterPro" id="IPR007891">
    <property type="entry name" value="CHASE3"/>
</dbReference>
<reference evidence="8 9" key="1">
    <citation type="submission" date="2019-03" db="EMBL/GenBank/DDBJ databases">
        <authorList>
            <person name="Kox A.R. M."/>
        </authorList>
    </citation>
    <scope>NUCLEOTIDE SEQUENCE [LARGE SCALE GENOMIC DNA]</scope>
    <source>
        <strain evidence="8">MTUNDRAET4 annotated genome</strain>
    </source>
</reference>
<evidence type="ECO:0000259" key="6">
    <source>
        <dbReference type="PROSITE" id="PS50109"/>
    </source>
</evidence>
<dbReference type="EC" id="2.7.13.3" evidence="2"/>
<dbReference type="PANTHER" id="PTHR43065:SF49">
    <property type="entry name" value="HISTIDINE KINASE"/>
    <property type="match status" value="1"/>
</dbReference>
<dbReference type="GO" id="GO:0000155">
    <property type="term" value="F:phosphorelay sensor kinase activity"/>
    <property type="evidence" value="ECO:0007669"/>
    <property type="project" value="InterPro"/>
</dbReference>
<keyword evidence="8" id="KW-0808">Transferase</keyword>
<dbReference type="PROSITE" id="PS50110">
    <property type="entry name" value="RESPONSE_REGULATORY"/>
    <property type="match status" value="1"/>
</dbReference>
<keyword evidence="8" id="KW-0418">Kinase</keyword>
<name>A0A4U8Z211_METTU</name>
<dbReference type="CDD" id="cd19410">
    <property type="entry name" value="HK9-like_sensor"/>
    <property type="match status" value="1"/>
</dbReference>
<dbReference type="Pfam" id="PF05227">
    <property type="entry name" value="CHASE3"/>
    <property type="match status" value="1"/>
</dbReference>
<feature type="domain" description="Response regulatory" evidence="7">
    <location>
        <begin position="503"/>
        <end position="618"/>
    </location>
</feature>
<dbReference type="InterPro" id="IPR001789">
    <property type="entry name" value="Sig_transdc_resp-reg_receiver"/>
</dbReference>
<dbReference type="SUPFAM" id="SSF52172">
    <property type="entry name" value="CheY-like"/>
    <property type="match status" value="1"/>
</dbReference>
<dbReference type="AlphaFoldDB" id="A0A4U8Z211"/>
<dbReference type="SUPFAM" id="SSF55874">
    <property type="entry name" value="ATPase domain of HSP90 chaperone/DNA topoisomerase II/histidine kinase"/>
    <property type="match status" value="1"/>
</dbReference>
<dbReference type="PROSITE" id="PS50109">
    <property type="entry name" value="HIS_KIN"/>
    <property type="match status" value="1"/>
</dbReference>
<dbReference type="CDD" id="cd16919">
    <property type="entry name" value="HATPase_CckA-like"/>
    <property type="match status" value="1"/>
</dbReference>
<gene>
    <name evidence="8" type="ORF">MTUNDRAET4_2535</name>
</gene>
<proteinExistence type="predicted"/>
<evidence type="ECO:0000256" key="3">
    <source>
        <dbReference type="ARBA" id="ARBA00022553"/>
    </source>
</evidence>
<dbReference type="InterPro" id="IPR036890">
    <property type="entry name" value="HATPase_C_sf"/>
</dbReference>
<dbReference type="SMART" id="SM00387">
    <property type="entry name" value="HATPase_c"/>
    <property type="match status" value="1"/>
</dbReference>
<evidence type="ECO:0000256" key="5">
    <source>
        <dbReference type="SAM" id="Coils"/>
    </source>
</evidence>
<dbReference type="InterPro" id="IPR011006">
    <property type="entry name" value="CheY-like_superfamily"/>
</dbReference>
<feature type="domain" description="Histidine kinase" evidence="6">
    <location>
        <begin position="254"/>
        <end position="478"/>
    </location>
</feature>
<dbReference type="KEGG" id="mtun:MTUNDRAET4_2535"/>
<protein>
    <recommendedName>
        <fullName evidence="2">histidine kinase</fullName>
        <ecNumber evidence="2">2.7.13.3</ecNumber>
    </recommendedName>
</protein>
<dbReference type="PANTHER" id="PTHR43065">
    <property type="entry name" value="SENSOR HISTIDINE KINASE"/>
    <property type="match status" value="1"/>
</dbReference>
<dbReference type="InterPro" id="IPR003661">
    <property type="entry name" value="HisK_dim/P_dom"/>
</dbReference>
<evidence type="ECO:0000313" key="8">
    <source>
        <dbReference type="EMBL" id="VFU09422.1"/>
    </source>
</evidence>
<dbReference type="CDD" id="cd00082">
    <property type="entry name" value="HisKA"/>
    <property type="match status" value="1"/>
</dbReference>